<dbReference type="InterPro" id="IPR013538">
    <property type="entry name" value="ASHA1/2-like_C"/>
</dbReference>
<name>A0A919MI24_9ACTN</name>
<organism evidence="3 4">
    <name type="scientific">Paractinoplanes ferrugineus</name>
    <dbReference type="NCBI Taxonomy" id="113564"/>
    <lineage>
        <taxon>Bacteria</taxon>
        <taxon>Bacillati</taxon>
        <taxon>Actinomycetota</taxon>
        <taxon>Actinomycetes</taxon>
        <taxon>Micromonosporales</taxon>
        <taxon>Micromonosporaceae</taxon>
        <taxon>Paractinoplanes</taxon>
    </lineage>
</organism>
<evidence type="ECO:0000256" key="1">
    <source>
        <dbReference type="ARBA" id="ARBA00006817"/>
    </source>
</evidence>
<dbReference type="Gene3D" id="3.30.530.20">
    <property type="match status" value="1"/>
</dbReference>
<dbReference type="Proteomes" id="UP000598174">
    <property type="component" value="Unassembled WGS sequence"/>
</dbReference>
<comment type="caution">
    <text evidence="3">The sequence shown here is derived from an EMBL/GenBank/DDBJ whole genome shotgun (WGS) entry which is preliminary data.</text>
</comment>
<dbReference type="InterPro" id="IPR023393">
    <property type="entry name" value="START-like_dom_sf"/>
</dbReference>
<evidence type="ECO:0000313" key="3">
    <source>
        <dbReference type="EMBL" id="GIE16428.1"/>
    </source>
</evidence>
<keyword evidence="4" id="KW-1185">Reference proteome</keyword>
<proteinExistence type="inferred from homology"/>
<gene>
    <name evidence="3" type="ORF">Afe05nite_82680</name>
</gene>
<dbReference type="CDD" id="cd07814">
    <property type="entry name" value="SRPBCC_CalC_Aha1-like"/>
    <property type="match status" value="1"/>
</dbReference>
<dbReference type="Pfam" id="PF08327">
    <property type="entry name" value="AHSA1"/>
    <property type="match status" value="1"/>
</dbReference>
<accession>A0A919MI24</accession>
<sequence>MSEFRIVCDYPYPIEQVWRVLTEPGLVAQWTVTGQGGRPEGFEPVAGTHFRLIAKPVMGWRGIVDCEVLEVAEPRLLRYTWVGDEGAAPSFVAYRLEESPTGTRFTWEHTGFAGVGGFFMAKLLSSVRRKMLTVAVPAVLEQTYRRPATSS</sequence>
<dbReference type="RefSeq" id="WP_203822766.1">
    <property type="nucleotide sequence ID" value="NZ_BAAABP010000059.1"/>
</dbReference>
<protein>
    <recommendedName>
        <fullName evidence="2">Activator of Hsp90 ATPase homologue 1/2-like C-terminal domain-containing protein</fullName>
    </recommendedName>
</protein>
<comment type="similarity">
    <text evidence="1">Belongs to the AHA1 family.</text>
</comment>
<dbReference type="EMBL" id="BOMM01000085">
    <property type="protein sequence ID" value="GIE16428.1"/>
    <property type="molecule type" value="Genomic_DNA"/>
</dbReference>
<evidence type="ECO:0000313" key="4">
    <source>
        <dbReference type="Proteomes" id="UP000598174"/>
    </source>
</evidence>
<evidence type="ECO:0000259" key="2">
    <source>
        <dbReference type="Pfam" id="PF08327"/>
    </source>
</evidence>
<reference evidence="3" key="1">
    <citation type="submission" date="2021-01" db="EMBL/GenBank/DDBJ databases">
        <title>Whole genome shotgun sequence of Actinoplanes ferrugineus NBRC 15555.</title>
        <authorList>
            <person name="Komaki H."/>
            <person name="Tamura T."/>
        </authorList>
    </citation>
    <scope>NUCLEOTIDE SEQUENCE</scope>
    <source>
        <strain evidence="3">NBRC 15555</strain>
    </source>
</reference>
<feature type="domain" description="Activator of Hsp90 ATPase homologue 1/2-like C-terminal" evidence="2">
    <location>
        <begin position="12"/>
        <end position="113"/>
    </location>
</feature>
<dbReference type="AlphaFoldDB" id="A0A919MI24"/>
<dbReference type="SUPFAM" id="SSF55961">
    <property type="entry name" value="Bet v1-like"/>
    <property type="match status" value="1"/>
</dbReference>